<feature type="transmembrane region" description="Helical" evidence="1">
    <location>
        <begin position="199"/>
        <end position="227"/>
    </location>
</feature>
<dbReference type="Pfam" id="PF03977">
    <property type="entry name" value="OAD_beta"/>
    <property type="match status" value="1"/>
</dbReference>
<evidence type="ECO:0000313" key="2">
    <source>
        <dbReference type="EMBL" id="HIZ41861.1"/>
    </source>
</evidence>
<dbReference type="GO" id="GO:0006814">
    <property type="term" value="P:sodium ion transport"/>
    <property type="evidence" value="ECO:0007669"/>
    <property type="project" value="InterPro"/>
</dbReference>
<reference evidence="2" key="1">
    <citation type="journal article" date="2021" name="PeerJ">
        <title>Extensive microbial diversity within the chicken gut microbiome revealed by metagenomics and culture.</title>
        <authorList>
            <person name="Gilroy R."/>
            <person name="Ravi A."/>
            <person name="Getino M."/>
            <person name="Pursley I."/>
            <person name="Horton D.L."/>
            <person name="Alikhan N.F."/>
            <person name="Baker D."/>
            <person name="Gharbi K."/>
            <person name="Hall N."/>
            <person name="Watson M."/>
            <person name="Adriaenssens E.M."/>
            <person name="Foster-Nyarko E."/>
            <person name="Jarju S."/>
            <person name="Secka A."/>
            <person name="Antonio M."/>
            <person name="Oren A."/>
            <person name="Chaudhuri R.R."/>
            <person name="La Ragione R."/>
            <person name="Hildebrand F."/>
            <person name="Pallen M.J."/>
        </authorList>
    </citation>
    <scope>NUCLEOTIDE SEQUENCE</scope>
    <source>
        <strain evidence="2">ChiSxjej1B13-11774</strain>
    </source>
</reference>
<comment type="caution">
    <text evidence="2">The sequence shown here is derived from an EMBL/GenBank/DDBJ whole genome shotgun (WGS) entry which is preliminary data.</text>
</comment>
<reference evidence="2" key="2">
    <citation type="submission" date="2021-04" db="EMBL/GenBank/DDBJ databases">
        <authorList>
            <person name="Gilroy R."/>
        </authorList>
    </citation>
    <scope>NUCLEOTIDE SEQUENCE</scope>
    <source>
        <strain evidence="2">ChiSxjej1B13-11774</strain>
    </source>
</reference>
<evidence type="ECO:0000313" key="3">
    <source>
        <dbReference type="Proteomes" id="UP000824048"/>
    </source>
</evidence>
<dbReference type="AlphaFoldDB" id="A0A9D2ERG1"/>
<name>A0A9D2ERG1_9FIRM</name>
<feature type="transmembrane region" description="Helical" evidence="1">
    <location>
        <begin position="170"/>
        <end position="193"/>
    </location>
</feature>
<proteinExistence type="predicted"/>
<gene>
    <name evidence="2" type="ORF">H9811_04775</name>
</gene>
<keyword evidence="1" id="KW-1133">Transmembrane helix</keyword>
<keyword evidence="1" id="KW-0812">Transmembrane</keyword>
<sequence length="246" mass="26485">MKWKIGNKTVDILPPVKRYMNAIERRLRADRRTRVRIMTELAGDFESRREAGQSDEQIMAELGTPDEVAAQFNIAMGASGRPSRWRWAFVALAVVVLAVVSLPMLASQFTAGQAASVGVIGGADGPTAIYVTASPEQSLIGALPWLLGCAAGFLLPTWRDRHACKGYGPSLLLSGLGLLPLCLVMMELVVVAYTTELPAAQLGAACWALLSGFFSNGEWLCAAVFGWGCLARNRGKKAAEQDCKKN</sequence>
<dbReference type="InterPro" id="IPR005661">
    <property type="entry name" value="OadB_MmdB"/>
</dbReference>
<evidence type="ECO:0000256" key="1">
    <source>
        <dbReference type="SAM" id="Phobius"/>
    </source>
</evidence>
<dbReference type="Pfam" id="PF22564">
    <property type="entry name" value="HAAS"/>
    <property type="match status" value="1"/>
</dbReference>
<keyword evidence="1" id="KW-0472">Membrane</keyword>
<protein>
    <submittedName>
        <fullName evidence="2">Sodium ion-translocating decarboxylase subunit beta</fullName>
    </submittedName>
</protein>
<accession>A0A9D2ERG1</accession>
<dbReference type="GO" id="GO:0016829">
    <property type="term" value="F:lyase activity"/>
    <property type="evidence" value="ECO:0007669"/>
    <property type="project" value="InterPro"/>
</dbReference>
<feature type="transmembrane region" description="Helical" evidence="1">
    <location>
        <begin position="85"/>
        <end position="106"/>
    </location>
</feature>
<dbReference type="EMBL" id="DXBP01000031">
    <property type="protein sequence ID" value="HIZ41861.1"/>
    <property type="molecule type" value="Genomic_DNA"/>
</dbReference>
<organism evidence="2 3">
    <name type="scientific">Candidatus Gemmiger excrementigallinarum</name>
    <dbReference type="NCBI Taxonomy" id="2838609"/>
    <lineage>
        <taxon>Bacteria</taxon>
        <taxon>Bacillati</taxon>
        <taxon>Bacillota</taxon>
        <taxon>Clostridia</taxon>
        <taxon>Eubacteriales</taxon>
        <taxon>Gemmiger</taxon>
    </lineage>
</organism>
<dbReference type="Proteomes" id="UP000824048">
    <property type="component" value="Unassembled WGS sequence"/>
</dbReference>
<feature type="transmembrane region" description="Helical" evidence="1">
    <location>
        <begin position="139"/>
        <end position="158"/>
    </location>
</feature>